<dbReference type="GO" id="GO:0005905">
    <property type="term" value="C:clathrin-coated pit"/>
    <property type="evidence" value="ECO:0007669"/>
    <property type="project" value="TreeGrafter"/>
</dbReference>
<dbReference type="PANTHER" id="PTHR22951:SF5">
    <property type="entry name" value="PHOSPHATIDYLINOSITOL-BINDING CLATHRIN ASSEMBLY PROTEIN LAP"/>
    <property type="match status" value="1"/>
</dbReference>
<dbReference type="STRING" id="104452.A0A0L7L450"/>
<comment type="similarity">
    <text evidence="1">Belongs to the PICALM/SNAP91 family.</text>
</comment>
<dbReference type="GO" id="GO:0005546">
    <property type="term" value="F:phosphatidylinositol-4,5-bisphosphate binding"/>
    <property type="evidence" value="ECO:0007669"/>
    <property type="project" value="TreeGrafter"/>
</dbReference>
<dbReference type="Gene3D" id="1.20.58.150">
    <property type="entry name" value="ANTH domain"/>
    <property type="match status" value="1"/>
</dbReference>
<dbReference type="PANTHER" id="PTHR22951">
    <property type="entry name" value="CLATHRIN ASSEMBLY PROTEIN"/>
    <property type="match status" value="1"/>
</dbReference>
<dbReference type="PROSITE" id="PS50942">
    <property type="entry name" value="ENTH"/>
    <property type="match status" value="1"/>
</dbReference>
<proteinExistence type="inferred from homology"/>
<dbReference type="GO" id="GO:0016185">
    <property type="term" value="P:synaptic vesicle budding from presynaptic endocytic zone membrane"/>
    <property type="evidence" value="ECO:0007669"/>
    <property type="project" value="TreeGrafter"/>
</dbReference>
<accession>A0A0L7L450</accession>
<dbReference type="GO" id="GO:0000149">
    <property type="term" value="F:SNARE binding"/>
    <property type="evidence" value="ECO:0007669"/>
    <property type="project" value="TreeGrafter"/>
</dbReference>
<keyword evidence="4" id="KW-1185">Reference proteome</keyword>
<evidence type="ECO:0000313" key="3">
    <source>
        <dbReference type="EMBL" id="KOB70268.1"/>
    </source>
</evidence>
<dbReference type="GO" id="GO:0005545">
    <property type="term" value="F:1-phosphatidylinositol binding"/>
    <property type="evidence" value="ECO:0007669"/>
    <property type="project" value="InterPro"/>
</dbReference>
<dbReference type="InterPro" id="IPR011417">
    <property type="entry name" value="ANTH_dom"/>
</dbReference>
<dbReference type="GO" id="GO:0030136">
    <property type="term" value="C:clathrin-coated vesicle"/>
    <property type="evidence" value="ECO:0007669"/>
    <property type="project" value="InterPro"/>
</dbReference>
<sequence>MAGQTINDRLLAARHSIAGQGLAKSVCKATTEEMIAPKKKHLDCEYSNTYYTSFEDLISKDLVHCTNEPNVSIPQLANLLVERTQNTNWVVVYKSLITVHHLLAYGNEYFRLFPDLVHCTNEPNVSIPQLANLLVERTQNTNWVVVYKSLITVHHLLAYGNERFTQYLASSNSTFQLRYDMSPFIRRYAKYLNEKALSYRTVAFDFCKVKRGSPGAAGFTVGIRLHLQRSHQWSHQHVLHASLQGPDQVAENVGIDKGDIPDLTKAPSSLLDALEGHLASLEGKKGSAANTPTQTASAQKNVASVMGALSSTSSSFGNVAASSRLDKASNGSLLIDDSLKQQGLFYFVKVKSQLKYQIGIKINTIKFLLH</sequence>
<dbReference type="GO" id="GO:0072583">
    <property type="term" value="P:clathrin-dependent endocytosis"/>
    <property type="evidence" value="ECO:0007669"/>
    <property type="project" value="InterPro"/>
</dbReference>
<dbReference type="Gene3D" id="1.25.40.90">
    <property type="match status" value="2"/>
</dbReference>
<organism evidence="3 4">
    <name type="scientific">Operophtera brumata</name>
    <name type="common">Winter moth</name>
    <name type="synonym">Phalaena brumata</name>
    <dbReference type="NCBI Taxonomy" id="104452"/>
    <lineage>
        <taxon>Eukaryota</taxon>
        <taxon>Metazoa</taxon>
        <taxon>Ecdysozoa</taxon>
        <taxon>Arthropoda</taxon>
        <taxon>Hexapoda</taxon>
        <taxon>Insecta</taxon>
        <taxon>Pterygota</taxon>
        <taxon>Neoptera</taxon>
        <taxon>Endopterygota</taxon>
        <taxon>Lepidoptera</taxon>
        <taxon>Glossata</taxon>
        <taxon>Ditrysia</taxon>
        <taxon>Geometroidea</taxon>
        <taxon>Geometridae</taxon>
        <taxon>Larentiinae</taxon>
        <taxon>Operophtera</taxon>
    </lineage>
</organism>
<dbReference type="InterPro" id="IPR013809">
    <property type="entry name" value="ENTH"/>
</dbReference>
<dbReference type="GO" id="GO:0008021">
    <property type="term" value="C:synaptic vesicle"/>
    <property type="evidence" value="ECO:0007669"/>
    <property type="project" value="TreeGrafter"/>
</dbReference>
<evidence type="ECO:0000313" key="4">
    <source>
        <dbReference type="Proteomes" id="UP000037510"/>
    </source>
</evidence>
<reference evidence="3 4" key="1">
    <citation type="journal article" date="2015" name="Genome Biol. Evol.">
        <title>The genome of winter moth (Operophtera brumata) provides a genomic perspective on sexual dimorphism and phenology.</title>
        <authorList>
            <person name="Derks M.F."/>
            <person name="Smit S."/>
            <person name="Salis L."/>
            <person name="Schijlen E."/>
            <person name="Bossers A."/>
            <person name="Mateman C."/>
            <person name="Pijl A.S."/>
            <person name="de Ridder D."/>
            <person name="Groenen M.A."/>
            <person name="Visser M.E."/>
            <person name="Megens H.J."/>
        </authorList>
    </citation>
    <scope>NUCLEOTIDE SEQUENCE [LARGE SCALE GENOMIC DNA]</scope>
    <source>
        <strain evidence="3">WM2013NL</strain>
        <tissue evidence="3">Head and thorax</tissue>
    </source>
</reference>
<gene>
    <name evidence="3" type="ORF">OBRU01_12941</name>
</gene>
<name>A0A0L7L450_OPEBR</name>
<dbReference type="GO" id="GO:0032050">
    <property type="term" value="F:clathrin heavy chain binding"/>
    <property type="evidence" value="ECO:0007669"/>
    <property type="project" value="TreeGrafter"/>
</dbReference>
<protein>
    <submittedName>
        <fullName evidence="3">Phosphatidylinositol-binding clathrin assembly protein LAP</fullName>
    </submittedName>
</protein>
<dbReference type="GO" id="GO:0048268">
    <property type="term" value="P:clathrin coat assembly"/>
    <property type="evidence" value="ECO:0007669"/>
    <property type="project" value="InterPro"/>
</dbReference>
<dbReference type="InterPro" id="IPR045192">
    <property type="entry name" value="AP180-like"/>
</dbReference>
<dbReference type="SMART" id="SM00273">
    <property type="entry name" value="ENTH"/>
    <property type="match status" value="1"/>
</dbReference>
<dbReference type="InterPro" id="IPR008942">
    <property type="entry name" value="ENTH_VHS"/>
</dbReference>
<comment type="caution">
    <text evidence="3">The sequence shown here is derived from an EMBL/GenBank/DDBJ whole genome shotgun (WGS) entry which is preliminary data.</text>
</comment>
<dbReference type="SUPFAM" id="SSF48464">
    <property type="entry name" value="ENTH/VHS domain"/>
    <property type="match status" value="2"/>
</dbReference>
<evidence type="ECO:0000256" key="1">
    <source>
        <dbReference type="ARBA" id="ARBA00008011"/>
    </source>
</evidence>
<evidence type="ECO:0000259" key="2">
    <source>
        <dbReference type="PROSITE" id="PS50942"/>
    </source>
</evidence>
<dbReference type="EMBL" id="JTDY01003041">
    <property type="protein sequence ID" value="KOB70268.1"/>
    <property type="molecule type" value="Genomic_DNA"/>
</dbReference>
<dbReference type="Proteomes" id="UP000037510">
    <property type="component" value="Unassembled WGS sequence"/>
</dbReference>
<feature type="domain" description="ENTH" evidence="2">
    <location>
        <begin position="14"/>
        <end position="206"/>
    </location>
</feature>
<dbReference type="Pfam" id="PF07651">
    <property type="entry name" value="ANTH"/>
    <property type="match status" value="2"/>
</dbReference>
<dbReference type="InterPro" id="IPR014712">
    <property type="entry name" value="ANTH_dom_sf"/>
</dbReference>
<dbReference type="AlphaFoldDB" id="A0A0L7L450"/>
<dbReference type="GO" id="GO:0098894">
    <property type="term" value="C:extrinsic component of presynaptic endocytic zone membrane"/>
    <property type="evidence" value="ECO:0007669"/>
    <property type="project" value="TreeGrafter"/>
</dbReference>